<reference evidence="3" key="1">
    <citation type="submission" date="2016-10" db="EMBL/GenBank/DDBJ databases">
        <authorList>
            <person name="Varghese N."/>
            <person name="Submissions S."/>
        </authorList>
    </citation>
    <scope>NUCLEOTIDE SEQUENCE [LARGE SCALE GENOMIC DNA]</scope>
    <source>
        <strain evidence="3">DSM 28881</strain>
    </source>
</reference>
<keyword evidence="1" id="KW-0472">Membrane</keyword>
<keyword evidence="1" id="KW-0812">Transmembrane</keyword>
<dbReference type="RefSeq" id="WP_090839568.1">
    <property type="nucleotide sequence ID" value="NZ_FORM01000005.1"/>
</dbReference>
<dbReference type="EMBL" id="FORM01000005">
    <property type="protein sequence ID" value="SFJ18159.1"/>
    <property type="molecule type" value="Genomic_DNA"/>
</dbReference>
<dbReference type="AlphaFoldDB" id="A0A1I3P9Q0"/>
<keyword evidence="1" id="KW-1133">Transmembrane helix</keyword>
<dbReference type="STRING" id="1144750.SAMN05443431_10521"/>
<evidence type="ECO:0000313" key="3">
    <source>
        <dbReference type="Proteomes" id="UP000199559"/>
    </source>
</evidence>
<evidence type="ECO:0000313" key="2">
    <source>
        <dbReference type="EMBL" id="SFJ18159.1"/>
    </source>
</evidence>
<proteinExistence type="predicted"/>
<protein>
    <submittedName>
        <fullName evidence="2">Uncharacterized protein</fullName>
    </submittedName>
</protein>
<organism evidence="2 3">
    <name type="scientific">Olleya namhaensis</name>
    <dbReference type="NCBI Taxonomy" id="1144750"/>
    <lineage>
        <taxon>Bacteria</taxon>
        <taxon>Pseudomonadati</taxon>
        <taxon>Bacteroidota</taxon>
        <taxon>Flavobacteriia</taxon>
        <taxon>Flavobacteriales</taxon>
        <taxon>Flavobacteriaceae</taxon>
    </lineage>
</organism>
<accession>A0A1I3P9Q0</accession>
<name>A0A1I3P9Q0_9FLAO</name>
<feature type="transmembrane region" description="Helical" evidence="1">
    <location>
        <begin position="78"/>
        <end position="98"/>
    </location>
</feature>
<evidence type="ECO:0000256" key="1">
    <source>
        <dbReference type="SAM" id="Phobius"/>
    </source>
</evidence>
<keyword evidence="3" id="KW-1185">Reference proteome</keyword>
<gene>
    <name evidence="2" type="ORF">SAMN05443431_10521</name>
</gene>
<sequence length="103" mass="11719">MSRSNRRHNTGFGYIGSGNHASVFNRKPKAVFSHLKTQLNTESQKQFKTDFKTTSLSDLEKQKIKNKIRKQAKQNTKIVVVLTVFFLILISLLAIKILEGLLS</sequence>
<dbReference type="Proteomes" id="UP000199559">
    <property type="component" value="Unassembled WGS sequence"/>
</dbReference>